<dbReference type="Proteomes" id="UP000503820">
    <property type="component" value="Unassembled WGS sequence"/>
</dbReference>
<organism evidence="1 2">
    <name type="scientific">Desulfovibrio psychrotolerans</name>
    <dbReference type="NCBI Taxonomy" id="415242"/>
    <lineage>
        <taxon>Bacteria</taxon>
        <taxon>Pseudomonadati</taxon>
        <taxon>Thermodesulfobacteriota</taxon>
        <taxon>Desulfovibrionia</taxon>
        <taxon>Desulfovibrionales</taxon>
        <taxon>Desulfovibrionaceae</taxon>
        <taxon>Desulfovibrio</taxon>
    </lineage>
</organism>
<dbReference type="AlphaFoldDB" id="A0A7J0BXK8"/>
<dbReference type="RefSeq" id="WP_174411042.1">
    <property type="nucleotide sequence ID" value="NZ_BLVP01000036.1"/>
</dbReference>
<proteinExistence type="predicted"/>
<keyword evidence="2" id="KW-1185">Reference proteome</keyword>
<sequence>MTTLHTVYGSIHGATRVEYHSNGALRSCTAGEASPLATPWGVFIPQYTAAEVRRRQLPIIEFYENGLLKSLPLETQAEIRTPAGTMPAELITFHETGALRRVFPLNGTLNGYWTQENEDALAAPVAIDTPLGRLDVRVVGVHFGKTGLMRSITLWPGTKLDVDTPAGRIPVRNGIAFHSNGAIESVEPDMPVEITTPIGTVHAFNPDAVGICGDINSLCFDGEGNIVHVVTAMDCVQVIMPDGRRVQHAPSVRESYCEEAVNETVPMTFSFMKNQLKVCAGEVFEYSMGTCLFSIKRTLGGFTLPRFVCSL</sequence>
<gene>
    <name evidence="1" type="ORF">DSM19430T_31200</name>
</gene>
<evidence type="ECO:0000313" key="2">
    <source>
        <dbReference type="Proteomes" id="UP000503820"/>
    </source>
</evidence>
<dbReference type="EMBL" id="BLVP01000036">
    <property type="protein sequence ID" value="GFM38436.1"/>
    <property type="molecule type" value="Genomic_DNA"/>
</dbReference>
<name>A0A7J0BXK8_9BACT</name>
<comment type="caution">
    <text evidence="1">The sequence shown here is derived from an EMBL/GenBank/DDBJ whole genome shotgun (WGS) entry which is preliminary data.</text>
</comment>
<reference evidence="1 2" key="1">
    <citation type="submission" date="2020-05" db="EMBL/GenBank/DDBJ databases">
        <title>Draft genome sequence of Desulfovibrio psychrotolerans JS1T.</title>
        <authorList>
            <person name="Ueno A."/>
            <person name="Tamazawa S."/>
            <person name="Tamamura S."/>
            <person name="Murakami T."/>
            <person name="Kiyama T."/>
            <person name="Inomata H."/>
            <person name="Amano Y."/>
            <person name="Miyakawa K."/>
            <person name="Tamaki H."/>
            <person name="Naganuma T."/>
            <person name="Kaneko K."/>
        </authorList>
    </citation>
    <scope>NUCLEOTIDE SEQUENCE [LARGE SCALE GENOMIC DNA]</scope>
    <source>
        <strain evidence="1 2">JS1</strain>
    </source>
</reference>
<protein>
    <submittedName>
        <fullName evidence="1">Uncharacterized protein</fullName>
    </submittedName>
</protein>
<accession>A0A7J0BXK8</accession>
<evidence type="ECO:0000313" key="1">
    <source>
        <dbReference type="EMBL" id="GFM38436.1"/>
    </source>
</evidence>